<dbReference type="InterPro" id="IPR047729">
    <property type="entry name" value="Sce7726-like"/>
</dbReference>
<dbReference type="OrthoDB" id="5020258at2"/>
<evidence type="ECO:0000313" key="1">
    <source>
        <dbReference type="EMBL" id="SEE92926.1"/>
    </source>
</evidence>
<dbReference type="EMBL" id="FNUD01000002">
    <property type="protein sequence ID" value="SEE92926.1"/>
    <property type="molecule type" value="Genomic_DNA"/>
</dbReference>
<dbReference type="PATRIC" id="fig|882211.3.peg.178"/>
<gene>
    <name evidence="1" type="ORF">SAMN04489800_2892</name>
</gene>
<comment type="caution">
    <text evidence="1">The sequence shown here is derived from an EMBL/GenBank/DDBJ whole genome shotgun (WGS) entry which is preliminary data.</text>
</comment>
<reference evidence="1" key="1">
    <citation type="submission" date="2016-10" db="EMBL/GenBank/DDBJ databases">
        <authorList>
            <person name="Varghese N."/>
            <person name="Submissions S."/>
        </authorList>
    </citation>
    <scope>NUCLEOTIDE SEQUENCE [LARGE SCALE GENOMIC DNA]</scope>
    <source>
        <strain evidence="1">LMG 25555</strain>
    </source>
</reference>
<proteinExistence type="predicted"/>
<evidence type="ECO:0008006" key="3">
    <source>
        <dbReference type="Google" id="ProtNLM"/>
    </source>
</evidence>
<name>A0A0J6GG90_PSEDM</name>
<dbReference type="Proteomes" id="UP000183613">
    <property type="component" value="Unassembled WGS sequence"/>
</dbReference>
<sequence>MLSTKDAAKIFSSKGINAVAHGDFDFILEVATKYIDNLSDIFSIEDVFQECYRQLKKDYKFEYYIKNIIAEKILLGRYSLNTATLLNEFRVGENKADCVILNGLSTCYEIKSEYDSLGRLEDQLCSYLKIFDKVNVVTTEGHIKKVEKISPESVGVMRLGKNDVLTQIRPAALSTEPVDVDVLMASLRRNEYLSLVKELCGEVPVSANTGIYEECKSLLRTVDSSKLRTAFCRTVKSTRRIDKGYVGGLPKSLLVAGIEYRVPSSSKIQLLQNMKIHFRKEALCTTQFSRLNGTS</sequence>
<protein>
    <recommendedName>
        <fullName evidence="3">Sce7726 family protein</fullName>
    </recommendedName>
</protein>
<keyword evidence="2" id="KW-1185">Reference proteome</keyword>
<evidence type="ECO:0000313" key="2">
    <source>
        <dbReference type="Proteomes" id="UP000183613"/>
    </source>
</evidence>
<dbReference type="AlphaFoldDB" id="A0A0J6GG90"/>
<dbReference type="RefSeq" id="WP_048358147.1">
    <property type="nucleotide sequence ID" value="NZ_FNUD01000002.1"/>
</dbReference>
<organism evidence="1 2">
    <name type="scientific">Pseudomonas deceptionensis</name>
    <dbReference type="NCBI Taxonomy" id="882211"/>
    <lineage>
        <taxon>Bacteria</taxon>
        <taxon>Pseudomonadati</taxon>
        <taxon>Pseudomonadota</taxon>
        <taxon>Gammaproteobacteria</taxon>
        <taxon>Pseudomonadales</taxon>
        <taxon>Pseudomonadaceae</taxon>
        <taxon>Pseudomonas</taxon>
    </lineage>
</organism>
<accession>A0A0J6GG90</accession>
<dbReference type="NCBIfam" id="NF033832">
    <property type="entry name" value="sce7726_fam"/>
    <property type="match status" value="1"/>
</dbReference>